<accession>A0A917DUH9</accession>
<gene>
    <name evidence="2" type="ORF">GCM10011514_35630</name>
</gene>
<sequence length="67" mass="7740">MQFSHLFKKVTVVVLIVQLQLHVYAQDGLAGDQDSDSPSPIITIISWALILYAAYKMYYHNDRNDRK</sequence>
<reference evidence="2" key="1">
    <citation type="journal article" date="2014" name="Int. J. Syst. Evol. Microbiol.">
        <title>Complete genome sequence of Corynebacterium casei LMG S-19264T (=DSM 44701T), isolated from a smear-ripened cheese.</title>
        <authorList>
            <consortium name="US DOE Joint Genome Institute (JGI-PGF)"/>
            <person name="Walter F."/>
            <person name="Albersmeier A."/>
            <person name="Kalinowski J."/>
            <person name="Ruckert C."/>
        </authorList>
    </citation>
    <scope>NUCLEOTIDE SEQUENCE</scope>
    <source>
        <strain evidence="2">CGMCC 1.15958</strain>
    </source>
</reference>
<keyword evidence="1" id="KW-0472">Membrane</keyword>
<protein>
    <submittedName>
        <fullName evidence="2">Uncharacterized protein</fullName>
    </submittedName>
</protein>
<keyword evidence="1" id="KW-0812">Transmembrane</keyword>
<comment type="caution">
    <text evidence="2">The sequence shown here is derived from an EMBL/GenBank/DDBJ whole genome shotgun (WGS) entry which is preliminary data.</text>
</comment>
<feature type="transmembrane region" description="Helical" evidence="1">
    <location>
        <begin position="41"/>
        <end position="59"/>
    </location>
</feature>
<dbReference type="AlphaFoldDB" id="A0A917DUH9"/>
<dbReference type="EMBL" id="BMKK01000007">
    <property type="protein sequence ID" value="GGD68412.1"/>
    <property type="molecule type" value="Genomic_DNA"/>
</dbReference>
<evidence type="ECO:0000256" key="1">
    <source>
        <dbReference type="SAM" id="Phobius"/>
    </source>
</evidence>
<reference evidence="2" key="2">
    <citation type="submission" date="2020-09" db="EMBL/GenBank/DDBJ databases">
        <authorList>
            <person name="Sun Q."/>
            <person name="Zhou Y."/>
        </authorList>
    </citation>
    <scope>NUCLEOTIDE SEQUENCE</scope>
    <source>
        <strain evidence="2">CGMCC 1.15958</strain>
    </source>
</reference>
<keyword evidence="1" id="KW-1133">Transmembrane helix</keyword>
<evidence type="ECO:0000313" key="2">
    <source>
        <dbReference type="EMBL" id="GGD68412.1"/>
    </source>
</evidence>
<keyword evidence="3" id="KW-1185">Reference proteome</keyword>
<name>A0A917DUH9_9BACT</name>
<evidence type="ECO:0000313" key="3">
    <source>
        <dbReference type="Proteomes" id="UP000609064"/>
    </source>
</evidence>
<dbReference type="RefSeq" id="WP_188767899.1">
    <property type="nucleotide sequence ID" value="NZ_BMKK01000007.1"/>
</dbReference>
<proteinExistence type="predicted"/>
<organism evidence="2 3">
    <name type="scientific">Emticicia aquatilis</name>
    <dbReference type="NCBI Taxonomy" id="1537369"/>
    <lineage>
        <taxon>Bacteria</taxon>
        <taxon>Pseudomonadati</taxon>
        <taxon>Bacteroidota</taxon>
        <taxon>Cytophagia</taxon>
        <taxon>Cytophagales</taxon>
        <taxon>Leadbetterellaceae</taxon>
        <taxon>Emticicia</taxon>
    </lineage>
</organism>
<dbReference type="Proteomes" id="UP000609064">
    <property type="component" value="Unassembled WGS sequence"/>
</dbReference>